<feature type="transmembrane region" description="Helical" evidence="1">
    <location>
        <begin position="190"/>
        <end position="209"/>
    </location>
</feature>
<feature type="transmembrane region" description="Helical" evidence="1">
    <location>
        <begin position="297"/>
        <end position="319"/>
    </location>
</feature>
<name>A0ABP0XDM6_9BRYO</name>
<evidence type="ECO:0000256" key="1">
    <source>
        <dbReference type="SAM" id="Phobius"/>
    </source>
</evidence>
<keyword evidence="1" id="KW-0812">Transmembrane</keyword>
<dbReference type="EMBL" id="OZ020103">
    <property type="protein sequence ID" value="CAK9277219.1"/>
    <property type="molecule type" value="Genomic_DNA"/>
</dbReference>
<feature type="transmembrane region" description="Helical" evidence="1">
    <location>
        <begin position="420"/>
        <end position="438"/>
    </location>
</feature>
<feature type="transmembrane region" description="Helical" evidence="1">
    <location>
        <begin position="216"/>
        <end position="235"/>
    </location>
</feature>
<evidence type="ECO:0000313" key="3">
    <source>
        <dbReference type="Proteomes" id="UP001497444"/>
    </source>
</evidence>
<dbReference type="Proteomes" id="UP001497444">
    <property type="component" value="Chromosome 8"/>
</dbReference>
<sequence>MGLLSNPEAIASSAGASCLRKEAVAAAAAGAASTTWKEEGGRFAHLYLTRERIRIATTAICIPHRAQALLYRPFSFVRTPYFVVEETGDGRGIICNQFPNRRRSRRISTRLFLPQSFAEDSNAALSANVPEAMGVTDPAIEIRFKKWDDWTARSADSATFAFLLLQLPQIYLNFRNLTDGNTSALSAVPWMGQLTSLLGNLALLSYFAGKQERGAMVVQAVGVISTLVVLSQLAIAEAMPLPAFLATASTATVGLLLNYLSLKNKISARIWQLWGEAVTVGAAAVLPQVMWSTFNTYFTPSILPGCFGGAVALIMVVLARLDKLSALGVKILKAMSAWTATLLFMWGPVAQMWTNYLNPSNIKGLSVYTILLAMIGNGLLLPRALFTRDLMWFVGSSWGTLMQGLGILISMYIYDCIDQNLFYGITVAVILWIGSMFVRDAKACSLAGPLQSFSELISGRVPE</sequence>
<evidence type="ECO:0000313" key="2">
    <source>
        <dbReference type="EMBL" id="CAK9277219.1"/>
    </source>
</evidence>
<protein>
    <submittedName>
        <fullName evidence="2">Uncharacterized protein</fullName>
    </submittedName>
</protein>
<dbReference type="PANTHER" id="PTHR34809:SF1">
    <property type="entry name" value="MALTOSE EXCESS PROTEIN 1, CHLOROPLASTIC-RELATED"/>
    <property type="match status" value="1"/>
</dbReference>
<reference evidence="2" key="1">
    <citation type="submission" date="2024-02" db="EMBL/GenBank/DDBJ databases">
        <authorList>
            <consortium name="ELIXIR-Norway"/>
            <consortium name="Elixir Norway"/>
        </authorList>
    </citation>
    <scope>NUCLEOTIDE SEQUENCE</scope>
</reference>
<proteinExistence type="predicted"/>
<dbReference type="InterPro" id="IPR034628">
    <property type="entry name" value="MEX1/MEX1-like"/>
</dbReference>
<keyword evidence="1" id="KW-1133">Transmembrane helix</keyword>
<feature type="transmembrane region" description="Helical" evidence="1">
    <location>
        <begin position="273"/>
        <end position="291"/>
    </location>
</feature>
<feature type="transmembrane region" description="Helical" evidence="1">
    <location>
        <begin position="392"/>
        <end position="414"/>
    </location>
</feature>
<feature type="transmembrane region" description="Helical" evidence="1">
    <location>
        <begin position="241"/>
        <end position="261"/>
    </location>
</feature>
<accession>A0ABP0XDM6</accession>
<dbReference type="PANTHER" id="PTHR34809">
    <property type="entry name" value="MALTOSE EXCESS PROTEIN 1, CHLOROPLASTIC-RELATED"/>
    <property type="match status" value="1"/>
</dbReference>
<organism evidence="2 3">
    <name type="scientific">Sphagnum jensenii</name>
    <dbReference type="NCBI Taxonomy" id="128206"/>
    <lineage>
        <taxon>Eukaryota</taxon>
        <taxon>Viridiplantae</taxon>
        <taxon>Streptophyta</taxon>
        <taxon>Embryophyta</taxon>
        <taxon>Bryophyta</taxon>
        <taxon>Sphagnophytina</taxon>
        <taxon>Sphagnopsida</taxon>
        <taxon>Sphagnales</taxon>
        <taxon>Sphagnaceae</taxon>
        <taxon>Sphagnum</taxon>
    </lineage>
</organism>
<feature type="transmembrane region" description="Helical" evidence="1">
    <location>
        <begin position="365"/>
        <end position="385"/>
    </location>
</feature>
<feature type="transmembrane region" description="Helical" evidence="1">
    <location>
        <begin position="331"/>
        <end position="353"/>
    </location>
</feature>
<keyword evidence="3" id="KW-1185">Reference proteome</keyword>
<gene>
    <name evidence="2" type="ORF">CSSPJE1EN1_LOCUS22697</name>
</gene>
<keyword evidence="1" id="KW-0472">Membrane</keyword>